<feature type="transmembrane region" description="Helical" evidence="2">
    <location>
        <begin position="94"/>
        <end position="113"/>
    </location>
</feature>
<gene>
    <name evidence="3" type="ORF">sL5_01040</name>
</gene>
<dbReference type="Proteomes" id="UP000637906">
    <property type="component" value="Unassembled WGS sequence"/>
</dbReference>
<sequence length="178" mass="19654">MIKKVSDYFNNPNDSRWTRFKRWVSESMEKLPDLVQGAIEIDLNDRIKSLKEKFGGNKEKSKIPESNSKTVGNFVPSSTLLIGVLGVLTLTSGLAFVSAATLVLVGSAIVIGTKTNNLISSDKEKEGTIHNPIKSGSKDHTQSRTKAITCNDKIITNHVGRVENERNQKEATCIRGRR</sequence>
<comment type="caution">
    <text evidence="3">The sequence shown here is derived from an EMBL/GenBank/DDBJ whole genome shotgun (WGS) entry which is preliminary data.</text>
</comment>
<keyword evidence="2" id="KW-0812">Transmembrane</keyword>
<dbReference type="EMBL" id="BNGU01000003">
    <property type="protein sequence ID" value="GHM59111.1"/>
    <property type="molecule type" value="Genomic_DNA"/>
</dbReference>
<feature type="transmembrane region" description="Helical" evidence="2">
    <location>
        <begin position="70"/>
        <end position="88"/>
    </location>
</feature>
<proteinExistence type="predicted"/>
<dbReference type="AlphaFoldDB" id="A0A8J3HVL0"/>
<evidence type="ECO:0000256" key="1">
    <source>
        <dbReference type="SAM" id="MobiDB-lite"/>
    </source>
</evidence>
<keyword evidence="2" id="KW-1133">Transmembrane helix</keyword>
<protein>
    <submittedName>
        <fullName evidence="3">Uncharacterized protein</fullName>
    </submittedName>
</protein>
<reference evidence="3 4" key="1">
    <citation type="journal article" date="2021" name="Microb. Ecol.">
        <title>Candidatus Mesenet longicola: Novel Endosymbionts of Brontispa longissima that Induce Cytoplasmic Incompatibility.</title>
        <authorList>
            <person name="Takano S."/>
            <person name="Gotoh Y."/>
            <person name="Hayashi T."/>
        </authorList>
    </citation>
    <scope>NUCLEOTIDE SEQUENCE [LARGE SCALE GENOMIC DNA]</scope>
    <source>
        <strain evidence="3">L5</strain>
    </source>
</reference>
<keyword evidence="4" id="KW-1185">Reference proteome</keyword>
<feature type="region of interest" description="Disordered" evidence="1">
    <location>
        <begin position="125"/>
        <end position="144"/>
    </location>
</feature>
<name>A0A8J3HVL0_9RICK</name>
<evidence type="ECO:0000313" key="3">
    <source>
        <dbReference type="EMBL" id="GHM59111.1"/>
    </source>
</evidence>
<organism evidence="3 4">
    <name type="scientific">Candidatus Mesenet longicola</name>
    <dbReference type="NCBI Taxonomy" id="1892558"/>
    <lineage>
        <taxon>Bacteria</taxon>
        <taxon>Pseudomonadati</taxon>
        <taxon>Pseudomonadota</taxon>
        <taxon>Alphaproteobacteria</taxon>
        <taxon>Rickettsiales</taxon>
        <taxon>Anaplasmataceae</taxon>
        <taxon>Candidatus Mesenet</taxon>
    </lineage>
</organism>
<keyword evidence="2" id="KW-0472">Membrane</keyword>
<accession>A0A8J3HVL0</accession>
<evidence type="ECO:0000256" key="2">
    <source>
        <dbReference type="SAM" id="Phobius"/>
    </source>
</evidence>
<evidence type="ECO:0000313" key="4">
    <source>
        <dbReference type="Proteomes" id="UP000637906"/>
    </source>
</evidence>